<dbReference type="AlphaFoldDB" id="W7HXH0"/>
<protein>
    <submittedName>
        <fullName evidence="2">Uncharacterized protein</fullName>
    </submittedName>
</protein>
<accession>W7HXH0</accession>
<sequence length="320" mass="35536">MQSSRQSRRARSISPQKFLRKIKGFFSPNRRSNLAYNSEDGDADAQERYQSTQIYSDGATARMDPNPLTWLDEMPSLPSGPVPPSGQTDTTTSFDGANDIIPFPTIETLQGEQPPAALGILVTPVASVTQAATPAASAASAALTTPTAATAPIAPPVDHIITAPFNLWKEIIQVVTDLGVTADIIDTKPLRILISEDRRSAFWYEREVIAIFQQELQAYEAGIAYIVSAARFVAKPRDRKQRHAWLELGELDFRLQAIRNYAKNLEQKVRDYRERSHKDLGAKKTAIGADLIEILNAIQDKVEVLRTVIINRIIHKHEPE</sequence>
<dbReference type="HOGENOM" id="CLU_857945_0_0_1"/>
<keyword evidence="3" id="KW-1185">Reference proteome</keyword>
<dbReference type="Proteomes" id="UP000024837">
    <property type="component" value="Unassembled WGS sequence"/>
</dbReference>
<name>W7HXH0_9PEZI</name>
<gene>
    <name evidence="2" type="ORF">DRE_06450</name>
</gene>
<dbReference type="OrthoDB" id="5401881at2759"/>
<evidence type="ECO:0000313" key="2">
    <source>
        <dbReference type="EMBL" id="EWC44812.1"/>
    </source>
</evidence>
<evidence type="ECO:0000256" key="1">
    <source>
        <dbReference type="SAM" id="MobiDB-lite"/>
    </source>
</evidence>
<feature type="region of interest" description="Disordered" evidence="1">
    <location>
        <begin position="22"/>
        <end position="91"/>
    </location>
</feature>
<organism evidence="2 3">
    <name type="scientific">Drechslerella stenobrocha 248</name>
    <dbReference type="NCBI Taxonomy" id="1043628"/>
    <lineage>
        <taxon>Eukaryota</taxon>
        <taxon>Fungi</taxon>
        <taxon>Dikarya</taxon>
        <taxon>Ascomycota</taxon>
        <taxon>Pezizomycotina</taxon>
        <taxon>Orbiliomycetes</taxon>
        <taxon>Orbiliales</taxon>
        <taxon>Orbiliaceae</taxon>
        <taxon>Drechslerella</taxon>
    </lineage>
</organism>
<proteinExistence type="predicted"/>
<reference evidence="2 3" key="1">
    <citation type="submission" date="2013-05" db="EMBL/GenBank/DDBJ databases">
        <title>Drechslerella stenobrocha genome reveals carnivorous origination and mechanical trapping mechanism of predatory fungi.</title>
        <authorList>
            <person name="Liu X."/>
            <person name="Zhang W."/>
            <person name="Liu K."/>
        </authorList>
    </citation>
    <scope>NUCLEOTIDE SEQUENCE [LARGE SCALE GENOMIC DNA]</scope>
    <source>
        <strain evidence="2 3">248</strain>
    </source>
</reference>
<evidence type="ECO:0000313" key="3">
    <source>
        <dbReference type="Proteomes" id="UP000024837"/>
    </source>
</evidence>
<dbReference type="EMBL" id="KI966434">
    <property type="protein sequence ID" value="EWC44812.1"/>
    <property type="molecule type" value="Genomic_DNA"/>
</dbReference>